<dbReference type="InterPro" id="IPR001895">
    <property type="entry name" value="RASGEF_cat_dom"/>
</dbReference>
<keyword evidence="1 2" id="KW-0344">Guanine-nucleotide releasing factor</keyword>
<dbReference type="InterPro" id="IPR036964">
    <property type="entry name" value="RASGEF_cat_dom_sf"/>
</dbReference>
<dbReference type="SMART" id="SM00147">
    <property type="entry name" value="RasGEF"/>
    <property type="match status" value="1"/>
</dbReference>
<proteinExistence type="predicted"/>
<accession>A0A813XRZ0</accession>
<evidence type="ECO:0000256" key="2">
    <source>
        <dbReference type="PROSITE-ProRule" id="PRU00168"/>
    </source>
</evidence>
<dbReference type="InterPro" id="IPR019804">
    <property type="entry name" value="Ras_G-nucl-exch_fac_CS"/>
</dbReference>
<gene>
    <name evidence="5" type="ORF">IZO911_LOCUS10714</name>
</gene>
<name>A0A813XRZ0_9BILA</name>
<evidence type="ECO:0000313" key="6">
    <source>
        <dbReference type="Proteomes" id="UP000663860"/>
    </source>
</evidence>
<evidence type="ECO:0000313" key="5">
    <source>
        <dbReference type="EMBL" id="CAF0872091.1"/>
    </source>
</evidence>
<feature type="region of interest" description="Disordered" evidence="3">
    <location>
        <begin position="1"/>
        <end position="37"/>
    </location>
</feature>
<dbReference type="AlphaFoldDB" id="A0A813XRZ0"/>
<evidence type="ECO:0000256" key="3">
    <source>
        <dbReference type="SAM" id="MobiDB-lite"/>
    </source>
</evidence>
<evidence type="ECO:0000256" key="1">
    <source>
        <dbReference type="ARBA" id="ARBA00022658"/>
    </source>
</evidence>
<dbReference type="GO" id="GO:0007265">
    <property type="term" value="P:Ras protein signal transduction"/>
    <property type="evidence" value="ECO:0007669"/>
    <property type="project" value="TreeGrafter"/>
</dbReference>
<dbReference type="Proteomes" id="UP000663860">
    <property type="component" value="Unassembled WGS sequence"/>
</dbReference>
<dbReference type="PANTHER" id="PTHR23113:SF99">
    <property type="entry name" value="RASGEF DOMAIN-CONTAINING PROTEIN"/>
    <property type="match status" value="1"/>
</dbReference>
<dbReference type="SUPFAM" id="SSF48366">
    <property type="entry name" value="Ras GEF"/>
    <property type="match status" value="1"/>
</dbReference>
<dbReference type="PROSITE" id="PS00720">
    <property type="entry name" value="RASGEF"/>
    <property type="match status" value="1"/>
</dbReference>
<dbReference type="PROSITE" id="PS50009">
    <property type="entry name" value="RASGEF_CAT"/>
    <property type="match status" value="1"/>
</dbReference>
<dbReference type="InterPro" id="IPR023578">
    <property type="entry name" value="Ras_GEF_dom_sf"/>
</dbReference>
<evidence type="ECO:0000259" key="4">
    <source>
        <dbReference type="PROSITE" id="PS50009"/>
    </source>
</evidence>
<comment type="caution">
    <text evidence="5">The sequence shown here is derived from an EMBL/GenBank/DDBJ whole genome shotgun (WGS) entry which is preliminary data.</text>
</comment>
<dbReference type="Gene3D" id="1.10.840.10">
    <property type="entry name" value="Ras guanine-nucleotide exchange factors catalytic domain"/>
    <property type="match status" value="1"/>
</dbReference>
<dbReference type="GO" id="GO:0005886">
    <property type="term" value="C:plasma membrane"/>
    <property type="evidence" value="ECO:0007669"/>
    <property type="project" value="TreeGrafter"/>
</dbReference>
<dbReference type="PANTHER" id="PTHR23113">
    <property type="entry name" value="GUANINE NUCLEOTIDE EXCHANGE FACTOR"/>
    <property type="match status" value="1"/>
</dbReference>
<dbReference type="Pfam" id="PF00617">
    <property type="entry name" value="RasGEF"/>
    <property type="match status" value="1"/>
</dbReference>
<organism evidence="5 6">
    <name type="scientific">Adineta steineri</name>
    <dbReference type="NCBI Taxonomy" id="433720"/>
    <lineage>
        <taxon>Eukaryota</taxon>
        <taxon>Metazoa</taxon>
        <taxon>Spiralia</taxon>
        <taxon>Gnathifera</taxon>
        <taxon>Rotifera</taxon>
        <taxon>Eurotatoria</taxon>
        <taxon>Bdelloidea</taxon>
        <taxon>Adinetida</taxon>
        <taxon>Adinetidae</taxon>
        <taxon>Adineta</taxon>
    </lineage>
</organism>
<feature type="domain" description="Ras-GEF" evidence="4">
    <location>
        <begin position="196"/>
        <end position="443"/>
    </location>
</feature>
<dbReference type="InterPro" id="IPR008937">
    <property type="entry name" value="Ras-like_GEF"/>
</dbReference>
<feature type="compositionally biased region" description="Polar residues" evidence="3">
    <location>
        <begin position="1"/>
        <end position="28"/>
    </location>
</feature>
<dbReference type="EMBL" id="CAJNOE010000078">
    <property type="protein sequence ID" value="CAF0872091.1"/>
    <property type="molecule type" value="Genomic_DNA"/>
</dbReference>
<dbReference type="GO" id="GO:0005085">
    <property type="term" value="F:guanyl-nucleotide exchange factor activity"/>
    <property type="evidence" value="ECO:0007669"/>
    <property type="project" value="UniProtKB-KW"/>
</dbReference>
<sequence>MITLTSLINNPRSSKSQLSSELTQIESSSTDDDDDNVELTPNLNNTKHDITSWHHQIAKRLISINDDLHVIITKFDENTHDEIENNMRYKIIKFELMRIALMLNPTELATYNVNESIVPYIDLKQQLDNLFIENKTYEHDQLRLKINDILLKLKHKMDKLRLILFSSSDQDKSLFYIRKYRKKTASSLIDIREHMIEYNRINQILEQDDEVTKHQKTINQVITEMFKKNVLIDQRIADYKILIKEYKEKYEFLSSPVISYSSELPRKSLSEDDLLSFEPLEFPDLHCTIADICRYLRNFNGVLQIMAAFVNSSVYRLKQTWDRISKQNKQVINKLQSLVHSDGKFKNLRDTLTKVDPPCVPYLGLYLSDLTFIEESSQDVSETDLINFSKMRMKTHIISEVRRFQSATFKIKHNPRICAYLLNTSRLLSEDQCYVLSLKLEPRATRAGVTNPSV</sequence>
<protein>
    <recommendedName>
        <fullName evidence="4">Ras-GEF domain-containing protein</fullName>
    </recommendedName>
</protein>
<reference evidence="5" key="1">
    <citation type="submission" date="2021-02" db="EMBL/GenBank/DDBJ databases">
        <authorList>
            <person name="Nowell W R."/>
        </authorList>
    </citation>
    <scope>NUCLEOTIDE SEQUENCE</scope>
</reference>